<feature type="domain" description="DUF4123" evidence="1">
    <location>
        <begin position="27"/>
        <end position="147"/>
    </location>
</feature>
<accession>A0A7Y4B2Y6</accession>
<reference evidence="2 3" key="1">
    <citation type="submission" date="2019-09" db="EMBL/GenBank/DDBJ databases">
        <title>Draft genome sequencing and comparative genomics of hatchery-associated Vibrios.</title>
        <authorList>
            <person name="Kehlet-Delgado H."/>
            <person name="Mueller R.S."/>
        </authorList>
    </citation>
    <scope>NUCLEOTIDE SEQUENCE [LARGE SCALE GENOMIC DNA]</scope>
    <source>
        <strain evidence="2 3">081416A</strain>
    </source>
</reference>
<evidence type="ECO:0000259" key="1">
    <source>
        <dbReference type="Pfam" id="PF13503"/>
    </source>
</evidence>
<sequence>MSNTQLNPNWRIQGNAQPNLITNQQAYAIIEPLLWPEWKKKLEAHLESFEVIPLMAGTRLSHLNEGPVLVSIGSSEEALQACVAKMSQTPCGCLVWSSPSHSSSEVAASLRQRLFVSRNQGEALFRFYEPRTLVPLMTALSDEERRQMFPLLSSLHWHSKQWLSINLSHASEATTSIQPWTLSQEQLSTMQNIAQQW</sequence>
<gene>
    <name evidence="2" type="ORF">F0254_11900</name>
</gene>
<evidence type="ECO:0000313" key="3">
    <source>
        <dbReference type="Proteomes" id="UP000532247"/>
    </source>
</evidence>
<dbReference type="InterPro" id="IPR025391">
    <property type="entry name" value="DUF4123"/>
</dbReference>
<dbReference type="EMBL" id="VTYF01000005">
    <property type="protein sequence ID" value="NOI09570.1"/>
    <property type="molecule type" value="Genomic_DNA"/>
</dbReference>
<name>A0A7Y4B2Y6_VIBAL</name>
<proteinExistence type="predicted"/>
<comment type="caution">
    <text evidence="2">The sequence shown here is derived from an EMBL/GenBank/DDBJ whole genome shotgun (WGS) entry which is preliminary data.</text>
</comment>
<organism evidence="2 3">
    <name type="scientific">Vibrio alginolyticus</name>
    <dbReference type="NCBI Taxonomy" id="663"/>
    <lineage>
        <taxon>Bacteria</taxon>
        <taxon>Pseudomonadati</taxon>
        <taxon>Pseudomonadota</taxon>
        <taxon>Gammaproteobacteria</taxon>
        <taxon>Vibrionales</taxon>
        <taxon>Vibrionaceae</taxon>
        <taxon>Vibrio</taxon>
    </lineage>
</organism>
<protein>
    <submittedName>
        <fullName evidence="2">DUF4123 domain-containing protein</fullName>
    </submittedName>
</protein>
<dbReference type="AlphaFoldDB" id="A0A7Y4B2Y6"/>
<dbReference type="Pfam" id="PF13503">
    <property type="entry name" value="DUF4123"/>
    <property type="match status" value="1"/>
</dbReference>
<dbReference type="RefSeq" id="WP_171345845.1">
    <property type="nucleotide sequence ID" value="NZ_VTYF01000005.1"/>
</dbReference>
<dbReference type="Proteomes" id="UP000532247">
    <property type="component" value="Unassembled WGS sequence"/>
</dbReference>
<evidence type="ECO:0000313" key="2">
    <source>
        <dbReference type="EMBL" id="NOI09570.1"/>
    </source>
</evidence>